<accession>A0A0F9VCQ9</accession>
<evidence type="ECO:0000313" key="2">
    <source>
        <dbReference type="EMBL" id="KKN63598.1"/>
    </source>
</evidence>
<comment type="caution">
    <text evidence="2">The sequence shown here is derived from an EMBL/GenBank/DDBJ whole genome shotgun (WGS) entry which is preliminary data.</text>
</comment>
<feature type="region of interest" description="Disordered" evidence="1">
    <location>
        <begin position="471"/>
        <end position="490"/>
    </location>
</feature>
<gene>
    <name evidence="2" type="ORF">LCGC14_0500470</name>
</gene>
<dbReference type="EMBL" id="LAZR01000585">
    <property type="protein sequence ID" value="KKN63598.1"/>
    <property type="molecule type" value="Genomic_DNA"/>
</dbReference>
<feature type="region of interest" description="Disordered" evidence="1">
    <location>
        <begin position="388"/>
        <end position="414"/>
    </location>
</feature>
<evidence type="ECO:0000256" key="1">
    <source>
        <dbReference type="SAM" id="MobiDB-lite"/>
    </source>
</evidence>
<protein>
    <submittedName>
        <fullName evidence="2">Uncharacterized protein</fullName>
    </submittedName>
</protein>
<dbReference type="AlphaFoldDB" id="A0A0F9VCQ9"/>
<sequence>MPWKAFKRGDEWCVFKIDADDAATGDSLGCHDTRAKANSQVAALNANVKEGAVPVLIEQNELGGLEWIKQQGEKQMNDTMLESTTLEIDGHQVTMADLVSEYQEAHHHEWNGGEDIASMPVGSWSAMSFADIKAAREAEELAATVEQRTDEFQRIFRNIMFDSETTDKRAALLALVDEFVTEIEAIEVEEAAEGLTELAENDGLSILEILEVQEQEEDAEPRHTIIRVALIEPGLGNMRDKHYYPREMLERDAHIFQGVKMYATEHNDKERSVRTEVSQILRCPVGFSETGAPLADVAIYDREFDHNVRERDHHGTLSDLHCSILASGRVKKGVEMDGEKVNVVEAITEARAVDWVTRAGAGGRALSLVENDAMPEGNMTEKIVLDEGQSGEEDTENHETVEEQLHEQDEQQEQEQLEPLTVVEALALLLESGLSAKQQKRLAAKGFETAGELEGAIAEVKDILSESRTSTVLDMGKSKPKQAKPETTKSLVERESAVLKRHGIGR</sequence>
<organism evidence="2">
    <name type="scientific">marine sediment metagenome</name>
    <dbReference type="NCBI Taxonomy" id="412755"/>
    <lineage>
        <taxon>unclassified sequences</taxon>
        <taxon>metagenomes</taxon>
        <taxon>ecological metagenomes</taxon>
    </lineage>
</organism>
<proteinExistence type="predicted"/>
<feature type="compositionally biased region" description="Basic and acidic residues" evidence="1">
    <location>
        <begin position="397"/>
        <end position="409"/>
    </location>
</feature>
<reference evidence="2" key="1">
    <citation type="journal article" date="2015" name="Nature">
        <title>Complex archaea that bridge the gap between prokaryotes and eukaryotes.</title>
        <authorList>
            <person name="Spang A."/>
            <person name="Saw J.H."/>
            <person name="Jorgensen S.L."/>
            <person name="Zaremba-Niedzwiedzka K."/>
            <person name="Martijn J."/>
            <person name="Lind A.E."/>
            <person name="van Eijk R."/>
            <person name="Schleper C."/>
            <person name="Guy L."/>
            <person name="Ettema T.J."/>
        </authorList>
    </citation>
    <scope>NUCLEOTIDE SEQUENCE</scope>
</reference>
<name>A0A0F9VCQ9_9ZZZZ</name>